<dbReference type="GO" id="GO:0009922">
    <property type="term" value="F:fatty acid elongase activity"/>
    <property type="evidence" value="ECO:0007669"/>
    <property type="project" value="UniProtKB-EC"/>
</dbReference>
<feature type="domain" description="FAE" evidence="4">
    <location>
        <begin position="90"/>
        <end position="250"/>
    </location>
</feature>
<keyword evidence="1" id="KW-0012">Acyltransferase</keyword>
<comment type="caution">
    <text evidence="5">The sequence shown here is derived from an EMBL/GenBank/DDBJ whole genome shotgun (WGS) entry which is preliminary data.</text>
</comment>
<reference evidence="5" key="1">
    <citation type="submission" date="2022-12" db="EMBL/GenBank/DDBJ databases">
        <title>Draft genome assemblies for two species of Escallonia (Escalloniales).</title>
        <authorList>
            <person name="Chanderbali A."/>
            <person name="Dervinis C."/>
            <person name="Anghel I."/>
            <person name="Soltis D."/>
            <person name="Soltis P."/>
            <person name="Zapata F."/>
        </authorList>
    </citation>
    <scope>NUCLEOTIDE SEQUENCE</scope>
    <source>
        <strain evidence="5">UCBG92.1500</strain>
        <tissue evidence="5">Leaf</tissue>
    </source>
</reference>
<comment type="catalytic activity">
    <reaction evidence="2">
        <text>a very-long-chain acyl-CoA + malonyl-CoA + H(+) = a very-long-chain 3-oxoacyl-CoA + CO2 + CoA</text>
        <dbReference type="Rhea" id="RHEA:32727"/>
        <dbReference type="ChEBI" id="CHEBI:15378"/>
        <dbReference type="ChEBI" id="CHEBI:16526"/>
        <dbReference type="ChEBI" id="CHEBI:57287"/>
        <dbReference type="ChEBI" id="CHEBI:57384"/>
        <dbReference type="ChEBI" id="CHEBI:90725"/>
        <dbReference type="ChEBI" id="CHEBI:90736"/>
        <dbReference type="EC" id="2.3.1.199"/>
    </reaction>
</comment>
<dbReference type="EMBL" id="JAVXUO010001093">
    <property type="protein sequence ID" value="KAK2986080.1"/>
    <property type="molecule type" value="Genomic_DNA"/>
</dbReference>
<evidence type="ECO:0000259" key="4">
    <source>
        <dbReference type="Pfam" id="PF08392"/>
    </source>
</evidence>
<sequence>MGSLPLQDEKITKPEPRPFSVRLKYVKLGYHHLVTPSTYKLLVPLLAIVSVHILTLNGQDFLQICNHLKFNLASVILCSALAMFLATVNFMSRPRKVYLVDFTCYKPDADLMCSKEKVLELSSRVGIFTEENIAFQRKILERSGLGQKTYLSEALMQSPPNPCLVEAKREAEMVMFGAIDGLLAKTGVKVKDIGILVVNTGVFNPMPSLSAMVVNHYNLRSNVLSYNLVGMGCSAGIISIHLAKHLLQDTNSPCSRCSPMMIVRSLTIGFELKVSSASASSLYRTISLSAGGGAGLRS</sequence>
<dbReference type="Proteomes" id="UP001187471">
    <property type="component" value="Unassembled WGS sequence"/>
</dbReference>
<dbReference type="GO" id="GO:0006633">
    <property type="term" value="P:fatty acid biosynthetic process"/>
    <property type="evidence" value="ECO:0007669"/>
    <property type="project" value="InterPro"/>
</dbReference>
<dbReference type="PANTHER" id="PTHR31561">
    <property type="entry name" value="3-KETOACYL-COA SYNTHASE"/>
    <property type="match status" value="1"/>
</dbReference>
<organism evidence="5 6">
    <name type="scientific">Escallonia rubra</name>
    <dbReference type="NCBI Taxonomy" id="112253"/>
    <lineage>
        <taxon>Eukaryota</taxon>
        <taxon>Viridiplantae</taxon>
        <taxon>Streptophyta</taxon>
        <taxon>Embryophyta</taxon>
        <taxon>Tracheophyta</taxon>
        <taxon>Spermatophyta</taxon>
        <taxon>Magnoliopsida</taxon>
        <taxon>eudicotyledons</taxon>
        <taxon>Gunneridae</taxon>
        <taxon>Pentapetalae</taxon>
        <taxon>asterids</taxon>
        <taxon>campanulids</taxon>
        <taxon>Escalloniales</taxon>
        <taxon>Escalloniaceae</taxon>
        <taxon>Escallonia</taxon>
    </lineage>
</organism>
<keyword evidence="3" id="KW-0812">Transmembrane</keyword>
<dbReference type="InterPro" id="IPR012392">
    <property type="entry name" value="3-ktacl-CoA_syn"/>
</dbReference>
<evidence type="ECO:0000313" key="5">
    <source>
        <dbReference type="EMBL" id="KAK2986080.1"/>
    </source>
</evidence>
<evidence type="ECO:0000256" key="3">
    <source>
        <dbReference type="SAM" id="Phobius"/>
    </source>
</evidence>
<proteinExistence type="predicted"/>
<keyword evidence="3" id="KW-0472">Membrane</keyword>
<keyword evidence="3" id="KW-1133">Transmembrane helix</keyword>
<evidence type="ECO:0000256" key="2">
    <source>
        <dbReference type="ARBA" id="ARBA00047375"/>
    </source>
</evidence>
<accession>A0AA88SBV9</accession>
<dbReference type="InterPro" id="IPR013601">
    <property type="entry name" value="FAE1_typ3_polyketide_synth"/>
</dbReference>
<keyword evidence="1" id="KW-0808">Transferase</keyword>
<keyword evidence="6" id="KW-1185">Reference proteome</keyword>
<protein>
    <recommendedName>
        <fullName evidence="4">FAE domain-containing protein</fullName>
    </recommendedName>
</protein>
<dbReference type="SUPFAM" id="SSF53901">
    <property type="entry name" value="Thiolase-like"/>
    <property type="match status" value="1"/>
</dbReference>
<dbReference type="AlphaFoldDB" id="A0AA88SBV9"/>
<dbReference type="Pfam" id="PF08392">
    <property type="entry name" value="FAE1_CUT1_RppA"/>
    <property type="match status" value="1"/>
</dbReference>
<dbReference type="InterPro" id="IPR016039">
    <property type="entry name" value="Thiolase-like"/>
</dbReference>
<feature type="transmembrane region" description="Helical" evidence="3">
    <location>
        <begin position="41"/>
        <end position="58"/>
    </location>
</feature>
<dbReference type="Gene3D" id="3.40.47.10">
    <property type="match status" value="1"/>
</dbReference>
<evidence type="ECO:0000256" key="1">
    <source>
        <dbReference type="ARBA" id="ARBA00023315"/>
    </source>
</evidence>
<gene>
    <name evidence="5" type="ORF">RJ640_011521</name>
</gene>
<dbReference type="GO" id="GO:0016020">
    <property type="term" value="C:membrane"/>
    <property type="evidence" value="ECO:0007669"/>
    <property type="project" value="InterPro"/>
</dbReference>
<feature type="transmembrane region" description="Helical" evidence="3">
    <location>
        <begin position="70"/>
        <end position="91"/>
    </location>
</feature>
<evidence type="ECO:0000313" key="6">
    <source>
        <dbReference type="Proteomes" id="UP001187471"/>
    </source>
</evidence>
<name>A0AA88SBV9_9ASTE</name>